<feature type="transmembrane region" description="Helical" evidence="1">
    <location>
        <begin position="99"/>
        <end position="118"/>
    </location>
</feature>
<feature type="transmembrane region" description="Helical" evidence="1">
    <location>
        <begin position="130"/>
        <end position="151"/>
    </location>
</feature>
<keyword evidence="1" id="KW-0812">Transmembrane</keyword>
<organism evidence="2 3">
    <name type="scientific">Stackebrandtia endophytica</name>
    <dbReference type="NCBI Taxonomy" id="1496996"/>
    <lineage>
        <taxon>Bacteria</taxon>
        <taxon>Bacillati</taxon>
        <taxon>Actinomycetota</taxon>
        <taxon>Actinomycetes</taxon>
        <taxon>Glycomycetales</taxon>
        <taxon>Glycomycetaceae</taxon>
        <taxon>Stackebrandtia</taxon>
    </lineage>
</organism>
<protein>
    <recommendedName>
        <fullName evidence="4">DUF1453 domain-containing protein</fullName>
    </recommendedName>
</protein>
<keyword evidence="1" id="KW-0472">Membrane</keyword>
<evidence type="ECO:0000313" key="3">
    <source>
        <dbReference type="Proteomes" id="UP000317043"/>
    </source>
</evidence>
<feature type="transmembrane region" description="Helical" evidence="1">
    <location>
        <begin position="64"/>
        <end position="87"/>
    </location>
</feature>
<name>A0A543AUQ7_9ACTN</name>
<dbReference type="Proteomes" id="UP000317043">
    <property type="component" value="Unassembled WGS sequence"/>
</dbReference>
<dbReference type="EMBL" id="VFOW01000001">
    <property type="protein sequence ID" value="TQL76299.1"/>
    <property type="molecule type" value="Genomic_DNA"/>
</dbReference>
<dbReference type="RefSeq" id="WP_142037492.1">
    <property type="nucleotide sequence ID" value="NZ_JBHTGS010000001.1"/>
</dbReference>
<evidence type="ECO:0008006" key="4">
    <source>
        <dbReference type="Google" id="ProtNLM"/>
    </source>
</evidence>
<keyword evidence="1" id="KW-1133">Transmembrane helix</keyword>
<dbReference type="OrthoDB" id="3530824at2"/>
<comment type="caution">
    <text evidence="2">The sequence shown here is derived from an EMBL/GenBank/DDBJ whole genome shotgun (WGS) entry which is preliminary data.</text>
</comment>
<dbReference type="AlphaFoldDB" id="A0A543AUQ7"/>
<proteinExistence type="predicted"/>
<dbReference type="InParanoid" id="A0A543AUQ7"/>
<evidence type="ECO:0000256" key="1">
    <source>
        <dbReference type="SAM" id="Phobius"/>
    </source>
</evidence>
<gene>
    <name evidence="2" type="ORF">FB566_1823</name>
</gene>
<feature type="transmembrane region" description="Helical" evidence="1">
    <location>
        <begin position="6"/>
        <end position="23"/>
    </location>
</feature>
<keyword evidence="3" id="KW-1185">Reference proteome</keyword>
<evidence type="ECO:0000313" key="2">
    <source>
        <dbReference type="EMBL" id="TQL76299.1"/>
    </source>
</evidence>
<accession>A0A543AUQ7</accession>
<sequence length="184" mass="19272">MSLLNNPVVITGIVIVAVAYVVIKRSIGEPLNVRDLVVPPLVLLVLGARELAEVEGLTPTDLGWLVATLLVGAACGGARAGAIRLYLRDGVLWQRYTRRTFIIWPLSVLVSGGFGFLATAAGMSDDATSVLLSIGVSLAGEGIVAGARGLLAGGRFATESRDSAVAHQAVLAEAAQRMRSVRRR</sequence>
<feature type="transmembrane region" description="Helical" evidence="1">
    <location>
        <begin position="35"/>
        <end position="52"/>
    </location>
</feature>
<reference evidence="2 3" key="1">
    <citation type="submission" date="2019-06" db="EMBL/GenBank/DDBJ databases">
        <title>Sequencing the genomes of 1000 actinobacteria strains.</title>
        <authorList>
            <person name="Klenk H.-P."/>
        </authorList>
    </citation>
    <scope>NUCLEOTIDE SEQUENCE [LARGE SCALE GENOMIC DNA]</scope>
    <source>
        <strain evidence="2 3">DSM 45928</strain>
    </source>
</reference>